<dbReference type="GO" id="GO:0004675">
    <property type="term" value="F:transmembrane receptor protein serine/threonine kinase activity"/>
    <property type="evidence" value="ECO:0007669"/>
    <property type="project" value="UniProtKB-EC"/>
</dbReference>
<dbReference type="KEGG" id="lvg:121428697"/>
<evidence type="ECO:0000256" key="9">
    <source>
        <dbReference type="ARBA" id="ARBA00022777"/>
    </source>
</evidence>
<dbReference type="PROSITE" id="PS00107">
    <property type="entry name" value="PROTEIN_KINASE_ATP"/>
    <property type="match status" value="1"/>
</dbReference>
<dbReference type="GO" id="GO:0071363">
    <property type="term" value="P:cellular response to growth factor stimulus"/>
    <property type="evidence" value="ECO:0007669"/>
    <property type="project" value="TreeGrafter"/>
</dbReference>
<name>A0A089MX19_LYTVA</name>
<dbReference type="RefSeq" id="XP_041481444.1">
    <property type="nucleotide sequence ID" value="XM_041625510.1"/>
</dbReference>
<dbReference type="PRINTS" id="PR00759">
    <property type="entry name" value="BASICPTASE"/>
</dbReference>
<dbReference type="InterPro" id="IPR045860">
    <property type="entry name" value="Snake_toxin-like_sf"/>
</dbReference>
<evidence type="ECO:0000256" key="5">
    <source>
        <dbReference type="ARBA" id="ARBA00022679"/>
    </source>
</evidence>
<evidence type="ECO:0000256" key="10">
    <source>
        <dbReference type="ARBA" id="ARBA00022840"/>
    </source>
</evidence>
<dbReference type="InterPro" id="IPR002223">
    <property type="entry name" value="Kunitz_BPTI"/>
</dbReference>
<dbReference type="GeneID" id="121428697"/>
<evidence type="ECO:0000256" key="4">
    <source>
        <dbReference type="ARBA" id="ARBA00022527"/>
    </source>
</evidence>
<evidence type="ECO:0000256" key="3">
    <source>
        <dbReference type="ARBA" id="ARBA00012401"/>
    </source>
</evidence>
<dbReference type="EC" id="2.7.11.30" evidence="3"/>
<evidence type="ECO:0000256" key="13">
    <source>
        <dbReference type="ARBA" id="ARBA00023157"/>
    </source>
</evidence>
<feature type="transmembrane region" description="Helical" evidence="17">
    <location>
        <begin position="191"/>
        <end position="215"/>
    </location>
</feature>
<keyword evidence="9" id="KW-0418">Kinase</keyword>
<keyword evidence="10 15" id="KW-0067">ATP-binding</keyword>
<feature type="domain" description="GS" evidence="21">
    <location>
        <begin position="242"/>
        <end position="271"/>
    </location>
</feature>
<keyword evidence="12 17" id="KW-0472">Membrane</keyword>
<keyword evidence="7 18" id="KW-0732">Signal</keyword>
<dbReference type="Pfam" id="PF00014">
    <property type="entry name" value="Kunitz_BPTI"/>
    <property type="match status" value="1"/>
</dbReference>
<evidence type="ECO:0000256" key="17">
    <source>
        <dbReference type="SAM" id="Phobius"/>
    </source>
</evidence>
<keyword evidence="14" id="KW-0675">Receptor</keyword>
<evidence type="ECO:0000256" key="8">
    <source>
        <dbReference type="ARBA" id="ARBA00022741"/>
    </source>
</evidence>
<keyword evidence="13" id="KW-1015">Disulfide bond</keyword>
<evidence type="ECO:0000256" key="1">
    <source>
        <dbReference type="ARBA" id="ARBA00004479"/>
    </source>
</evidence>
<dbReference type="InterPro" id="IPR036880">
    <property type="entry name" value="Kunitz_BPTI_sf"/>
</dbReference>
<dbReference type="Pfam" id="PF00069">
    <property type="entry name" value="Pkinase"/>
    <property type="match status" value="1"/>
</dbReference>
<dbReference type="GO" id="GO:0005524">
    <property type="term" value="F:ATP binding"/>
    <property type="evidence" value="ECO:0007669"/>
    <property type="project" value="UniProtKB-UniRule"/>
</dbReference>
<evidence type="ECO:0000256" key="12">
    <source>
        <dbReference type="ARBA" id="ARBA00023136"/>
    </source>
</evidence>
<dbReference type="Gene3D" id="2.10.60.10">
    <property type="entry name" value="CD59"/>
    <property type="match status" value="1"/>
</dbReference>
<proteinExistence type="evidence at transcript level"/>
<dbReference type="SUPFAM" id="SSF57362">
    <property type="entry name" value="BPTI-like"/>
    <property type="match status" value="1"/>
</dbReference>
<dbReference type="PROSITE" id="PS00280">
    <property type="entry name" value="BPTI_KUNITZ_1"/>
    <property type="match status" value="1"/>
</dbReference>
<dbReference type="PANTHER" id="PTHR23255:SF71">
    <property type="entry name" value="RECEPTOR PROTEIN SERINE_THREONINE KINASE"/>
    <property type="match status" value="1"/>
</dbReference>
<evidence type="ECO:0000259" key="21">
    <source>
        <dbReference type="PROSITE" id="PS51256"/>
    </source>
</evidence>
<dbReference type="OMA" id="YCNRELI"/>
<accession>A0A089MX19</accession>
<feature type="binding site" evidence="15">
    <location>
        <position position="299"/>
    </location>
    <ligand>
        <name>ATP</name>
        <dbReference type="ChEBI" id="CHEBI:30616"/>
    </ligand>
</feature>
<protein>
    <recommendedName>
        <fullName evidence="3">receptor protein serine/threonine kinase</fullName>
        <ecNumber evidence="3">2.7.11.30</ecNumber>
    </recommendedName>
</protein>
<dbReference type="EMBL" id="KJ906599">
    <property type="protein sequence ID" value="AIQ77880.1"/>
    <property type="molecule type" value="mRNA"/>
</dbReference>
<dbReference type="GO" id="GO:0004867">
    <property type="term" value="F:serine-type endopeptidase inhibitor activity"/>
    <property type="evidence" value="ECO:0007669"/>
    <property type="project" value="InterPro"/>
</dbReference>
<dbReference type="PROSITE" id="PS51256">
    <property type="entry name" value="GS"/>
    <property type="match status" value="1"/>
</dbReference>
<dbReference type="PROSITE" id="PS00108">
    <property type="entry name" value="PROTEIN_KINASE_ST"/>
    <property type="match status" value="1"/>
</dbReference>
<dbReference type="PROSITE" id="PS50279">
    <property type="entry name" value="BPTI_KUNITZ_2"/>
    <property type="match status" value="1"/>
</dbReference>
<sequence length="616" mass="68699">MALKHFIFIILVVISLNFVSGSNKGLICSCNQDICARTNNSCVVQTDHGLCVFRLARGIKQEEKRFLTCENEPHGVPPERYFSCQDPPPSSLYVSLCCTDSDYCNGVKWKDVHLDPLEPQETPPDQCRQVPQRGPCNMHETRFFYNLTSSSCQEFIYGGCDGNDNRFMDSESCMDACKDYRVGGPESGISIAGVAALVAGPICLICISVTIYLLLRQSPGCRDDGHGQMLDIGSKDKLITSPQLSDLVVDPTTSGSGSGLPLLVQRTIARQIVIQDCIGKGRYGEVYKGKWRGESVAVKIFSSREERSWFREAEIYQTVMLRHENILGFIAADNKDNGTWTQLILVSDYHENGSLFDYLNAHSIDVPGMLRMALSISTGLAHLHMEIMGMQGKPAIAHRDIKSKNILVKRNGQCAIADLGLAVRHDSVTDTVDIFPNNRIGTKRYMAPEVLDDTINMNHFDSFKRADVYSFGLVLWETGRRCSVFGIHEEFCLPYHPWVPMDPPIEEMRRIVCVEKRRPPIPNRWNSHKIMESYAKVIKECWYQNGAARLTALRIKKTLAGLMGPSEPEVLLPPANMQNTCDPSQSGDDLKGRLPPSAIIPTSHPPVGPNPYPILS</sequence>
<dbReference type="AlphaFoldDB" id="A0A089MX19"/>
<evidence type="ECO:0000256" key="2">
    <source>
        <dbReference type="ARBA" id="ARBA00009605"/>
    </source>
</evidence>
<dbReference type="GO" id="GO:0043235">
    <property type="term" value="C:receptor complex"/>
    <property type="evidence" value="ECO:0007669"/>
    <property type="project" value="TreeGrafter"/>
</dbReference>
<dbReference type="InterPro" id="IPR011009">
    <property type="entry name" value="Kinase-like_dom_sf"/>
</dbReference>
<dbReference type="InterPro" id="IPR020901">
    <property type="entry name" value="Prtase_inh_Kunz-CS"/>
</dbReference>
<comment type="similarity">
    <text evidence="2">Belongs to the protein kinase superfamily. TKL Ser/Thr protein kinase family. TGFB receptor subfamily.</text>
</comment>
<dbReference type="GO" id="GO:0005886">
    <property type="term" value="C:plasma membrane"/>
    <property type="evidence" value="ECO:0007669"/>
    <property type="project" value="TreeGrafter"/>
</dbReference>
<feature type="region of interest" description="Disordered" evidence="16">
    <location>
        <begin position="571"/>
        <end position="616"/>
    </location>
</feature>
<evidence type="ECO:0000256" key="16">
    <source>
        <dbReference type="SAM" id="MobiDB-lite"/>
    </source>
</evidence>
<keyword evidence="6 17" id="KW-0812">Transmembrane</keyword>
<evidence type="ECO:0000259" key="19">
    <source>
        <dbReference type="PROSITE" id="PS50011"/>
    </source>
</evidence>
<evidence type="ECO:0000256" key="11">
    <source>
        <dbReference type="ARBA" id="ARBA00022989"/>
    </source>
</evidence>
<evidence type="ECO:0000256" key="7">
    <source>
        <dbReference type="ARBA" id="ARBA00022729"/>
    </source>
</evidence>
<feature type="compositionally biased region" description="Pro residues" evidence="16">
    <location>
        <begin position="603"/>
        <end position="616"/>
    </location>
</feature>
<dbReference type="Gene3D" id="3.30.200.20">
    <property type="entry name" value="Phosphorylase Kinase, domain 1"/>
    <property type="match status" value="1"/>
</dbReference>
<dbReference type="Gene3D" id="4.10.410.10">
    <property type="entry name" value="Pancreatic trypsin inhibitor Kunitz domain"/>
    <property type="match status" value="1"/>
</dbReference>
<feature type="domain" description="BPTI/Kunitz inhibitor" evidence="20">
    <location>
        <begin position="127"/>
        <end position="177"/>
    </location>
</feature>
<dbReference type="FunFam" id="1.10.510.10:FF:000304">
    <property type="entry name" value="Receptor protein serine/threonine kinase"/>
    <property type="match status" value="1"/>
</dbReference>
<dbReference type="InterPro" id="IPR000719">
    <property type="entry name" value="Prot_kinase_dom"/>
</dbReference>
<dbReference type="SMART" id="SM00467">
    <property type="entry name" value="GS"/>
    <property type="match status" value="1"/>
</dbReference>
<dbReference type="PANTHER" id="PTHR23255">
    <property type="entry name" value="TRANSFORMING GROWTH FACTOR-BETA RECEPTOR TYPE I AND II"/>
    <property type="match status" value="1"/>
</dbReference>
<dbReference type="SMART" id="SM00131">
    <property type="entry name" value="KU"/>
    <property type="match status" value="1"/>
</dbReference>
<evidence type="ECO:0000256" key="14">
    <source>
        <dbReference type="ARBA" id="ARBA00023170"/>
    </source>
</evidence>
<dbReference type="FunFam" id="4.10.410.10:FF:000020">
    <property type="entry name" value="Collagen, type VI, alpha 3"/>
    <property type="match status" value="1"/>
</dbReference>
<keyword evidence="8 15" id="KW-0547">Nucleotide-binding</keyword>
<dbReference type="OrthoDB" id="69842at2759"/>
<feature type="chain" id="PRO_5001847688" description="receptor protein serine/threonine kinase" evidence="18">
    <location>
        <begin position="22"/>
        <end position="616"/>
    </location>
</feature>
<keyword evidence="4" id="KW-0723">Serine/threonine-protein kinase</keyword>
<dbReference type="Gene3D" id="1.10.510.10">
    <property type="entry name" value="Transferase(Phosphotransferase) domain 1"/>
    <property type="match status" value="1"/>
</dbReference>
<dbReference type="FunFam" id="3.30.200.20:FF:000023">
    <property type="entry name" value="Receptor protein serine/threonine kinase"/>
    <property type="match status" value="1"/>
</dbReference>
<dbReference type="InterPro" id="IPR000333">
    <property type="entry name" value="TGFB_receptor"/>
</dbReference>
<feature type="signal peptide" evidence="18">
    <location>
        <begin position="1"/>
        <end position="21"/>
    </location>
</feature>
<organism evidence="22">
    <name type="scientific">Lytechinus variegatus</name>
    <name type="common">Green sea urchin</name>
    <name type="synonym">Echinus variegatus</name>
    <dbReference type="NCBI Taxonomy" id="7654"/>
    <lineage>
        <taxon>Eukaryota</taxon>
        <taxon>Metazoa</taxon>
        <taxon>Echinodermata</taxon>
        <taxon>Eleutherozoa</taxon>
        <taxon>Echinozoa</taxon>
        <taxon>Echinoidea</taxon>
        <taxon>Euechinoidea</taxon>
        <taxon>Echinacea</taxon>
        <taxon>Temnopleuroida</taxon>
        <taxon>Toxopneustidae</taxon>
        <taxon>Lytechinus</taxon>
    </lineage>
</organism>
<evidence type="ECO:0000313" key="22">
    <source>
        <dbReference type="EMBL" id="AIQ77880.1"/>
    </source>
</evidence>
<dbReference type="PROSITE" id="PS50011">
    <property type="entry name" value="PROTEIN_KINASE_DOM"/>
    <property type="match status" value="1"/>
</dbReference>
<keyword evidence="11 17" id="KW-1133">Transmembrane helix</keyword>
<dbReference type="SMART" id="SM00220">
    <property type="entry name" value="S_TKc"/>
    <property type="match status" value="1"/>
</dbReference>
<dbReference type="InterPro" id="IPR008271">
    <property type="entry name" value="Ser/Thr_kinase_AS"/>
</dbReference>
<evidence type="ECO:0000256" key="6">
    <source>
        <dbReference type="ARBA" id="ARBA00022692"/>
    </source>
</evidence>
<feature type="domain" description="Protein kinase" evidence="19">
    <location>
        <begin position="272"/>
        <end position="570"/>
    </location>
</feature>
<feature type="compositionally biased region" description="Polar residues" evidence="16">
    <location>
        <begin position="576"/>
        <end position="587"/>
    </location>
</feature>
<dbReference type="InterPro" id="IPR003605">
    <property type="entry name" value="GS_dom"/>
</dbReference>
<comment type="subcellular location">
    <subcellularLocation>
        <location evidence="1">Membrane</location>
        <topology evidence="1">Single-pass type I membrane protein</topology>
    </subcellularLocation>
</comment>
<dbReference type="Pfam" id="PF08515">
    <property type="entry name" value="TGF_beta_GS"/>
    <property type="match status" value="1"/>
</dbReference>
<evidence type="ECO:0000256" key="18">
    <source>
        <dbReference type="SAM" id="SignalP"/>
    </source>
</evidence>
<dbReference type="InterPro" id="IPR017441">
    <property type="entry name" value="Protein_kinase_ATP_BS"/>
</dbReference>
<evidence type="ECO:0000256" key="15">
    <source>
        <dbReference type="PROSITE-ProRule" id="PRU10141"/>
    </source>
</evidence>
<reference evidence="22" key="1">
    <citation type="journal article" date="2015" name="Development">
        <title>Late Alk4/5/7 signaling is required for anterior skeletal patterning in sea urchin embryos.</title>
        <authorList>
            <person name="Piacentino M.L."/>
            <person name="Ramachandran J."/>
            <person name="Bradham C.A."/>
        </authorList>
    </citation>
    <scope>NUCLEOTIDE SEQUENCE</scope>
</reference>
<dbReference type="SUPFAM" id="SSF56112">
    <property type="entry name" value="Protein kinase-like (PK-like)"/>
    <property type="match status" value="1"/>
</dbReference>
<dbReference type="CDD" id="cd14143">
    <property type="entry name" value="STKc_TGFbR1_ACVR1b_ACVR1c"/>
    <property type="match status" value="1"/>
</dbReference>
<evidence type="ECO:0000259" key="20">
    <source>
        <dbReference type="PROSITE" id="PS50279"/>
    </source>
</evidence>
<keyword evidence="5" id="KW-0808">Transferase</keyword>
<dbReference type="CDD" id="cd22617">
    <property type="entry name" value="Kunitz_TFPI2_2-like"/>
    <property type="match status" value="1"/>
</dbReference>